<keyword evidence="3" id="KW-1185">Reference proteome</keyword>
<dbReference type="EMBL" id="CP020083">
    <property type="protein sequence ID" value="ASR50919.1"/>
    <property type="molecule type" value="Genomic_DNA"/>
</dbReference>
<feature type="signal peptide" evidence="1">
    <location>
        <begin position="1"/>
        <end position="21"/>
    </location>
</feature>
<evidence type="ECO:0000313" key="2">
    <source>
        <dbReference type="EMBL" id="ASR50919.1"/>
    </source>
</evidence>
<gene>
    <name evidence="2" type="ORF">B5J99_05060</name>
</gene>
<dbReference type="Proteomes" id="UP000258016">
    <property type="component" value="Chromosome"/>
</dbReference>
<dbReference type="RefSeq" id="WP_082382298.1">
    <property type="nucleotide sequence ID" value="NZ_CP020083.1"/>
</dbReference>
<protein>
    <submittedName>
        <fullName evidence="2">Uncharacterized protein</fullName>
    </submittedName>
</protein>
<sequence>MTRFALLALSPLLAISAPALAGPAPATRLVACGAQSCLQVTGRRDDATAQIRINGHEVETQGARHWRVRVPVSTVRAWSPPHAQSISVAVADVAQEAPLPIGMLAPKRDLAMLVVRVK</sequence>
<name>A0ABN5B5C3_9SPHN</name>
<organism evidence="2 3">
    <name type="scientific">Blastomonas fulva</name>
    <dbReference type="NCBI Taxonomy" id="1550728"/>
    <lineage>
        <taxon>Bacteria</taxon>
        <taxon>Pseudomonadati</taxon>
        <taxon>Pseudomonadota</taxon>
        <taxon>Alphaproteobacteria</taxon>
        <taxon>Sphingomonadales</taxon>
        <taxon>Sphingomonadaceae</taxon>
        <taxon>Blastomonas</taxon>
    </lineage>
</organism>
<accession>A0ABN5B5C3</accession>
<reference evidence="2 3" key="1">
    <citation type="submission" date="2017-03" db="EMBL/GenBank/DDBJ databases">
        <title>Complete genome sequence of Blastomonas fulva degrading microcsystin LR.</title>
        <authorList>
            <person name="Lee H.-g."/>
            <person name="Jin L."/>
            <person name="oh H.-M."/>
        </authorList>
    </citation>
    <scope>NUCLEOTIDE SEQUENCE [LARGE SCALE GENOMIC DNA]</scope>
    <source>
        <strain evidence="2 3">T2</strain>
    </source>
</reference>
<keyword evidence="1" id="KW-0732">Signal</keyword>
<proteinExistence type="predicted"/>
<feature type="chain" id="PRO_5045706120" evidence="1">
    <location>
        <begin position="22"/>
        <end position="118"/>
    </location>
</feature>
<dbReference type="GeneID" id="303484944"/>
<evidence type="ECO:0000256" key="1">
    <source>
        <dbReference type="SAM" id="SignalP"/>
    </source>
</evidence>
<evidence type="ECO:0000313" key="3">
    <source>
        <dbReference type="Proteomes" id="UP000258016"/>
    </source>
</evidence>